<dbReference type="EMBL" id="HG794353">
    <property type="protein sequence ID" value="CDK60401.1"/>
    <property type="molecule type" value="mRNA"/>
</dbReference>
<feature type="non-terminal residue" evidence="1">
    <location>
        <position position="89"/>
    </location>
</feature>
<feature type="non-terminal residue" evidence="1">
    <location>
        <position position="1"/>
    </location>
</feature>
<reference evidence="1" key="1">
    <citation type="submission" date="2013-11" db="EMBL/GenBank/DDBJ databases">
        <title>Role of photoperiod on the expression of hypothalamic genes regulating appetite in Chevrier's field mouse (Apodemus chevrieri).</title>
        <authorList>
            <person name="Zhang L."/>
            <person name="Zhu W."/>
            <person name="Yang F."/>
            <person name="Huang C."/>
            <person name="Jiang W."/>
            <person name="Cai J."/>
            <person name="Wang Z."/>
        </authorList>
    </citation>
    <scope>NUCLEOTIDE SEQUENCE</scope>
    <source>
        <tissue evidence="1">Hypothalamus</tissue>
    </source>
</reference>
<evidence type="ECO:0000313" key="1">
    <source>
        <dbReference type="EMBL" id="CDK60401.1"/>
    </source>
</evidence>
<dbReference type="AlphaFoldDB" id="A0A0A8KWK6"/>
<gene>
    <name evidence="1" type="primary">Pomc</name>
</gene>
<sequence length="89" mass="9546">SRSCDGVLEERHQGRLALLGGHEATVTLVLGRVAPAEVLHPVGSVVLLGVRLQDVLQAIWLLAFQLPLELKGKRLCRLVLGDIGVTFTG</sequence>
<organism evidence="1">
    <name type="scientific">Apodemus chevrieri</name>
    <name type="common">Chevrier's field mouse</name>
    <name type="synonym">Apodemus agrarius chevrieri</name>
    <dbReference type="NCBI Taxonomy" id="129246"/>
    <lineage>
        <taxon>Eukaryota</taxon>
        <taxon>Metazoa</taxon>
        <taxon>Chordata</taxon>
        <taxon>Craniata</taxon>
        <taxon>Vertebrata</taxon>
        <taxon>Euteleostomi</taxon>
        <taxon>Mammalia</taxon>
        <taxon>Eutheria</taxon>
        <taxon>Euarchontoglires</taxon>
        <taxon>Glires</taxon>
        <taxon>Rodentia</taxon>
        <taxon>Myomorpha</taxon>
        <taxon>Muroidea</taxon>
        <taxon>Muridae</taxon>
        <taxon>Murinae</taxon>
        <taxon>Apodemus</taxon>
    </lineage>
</organism>
<accession>A0A0A8KWK6</accession>
<protein>
    <submittedName>
        <fullName evidence="1">Pro-opiomelanocortin-alpha</fullName>
    </submittedName>
</protein>
<name>A0A0A8KWK6_APOCH</name>
<proteinExistence type="evidence at transcript level"/>